<reference evidence="2 3" key="1">
    <citation type="submission" date="2018-09" db="EMBL/GenBank/DDBJ databases">
        <title>Metagenome Assembled Genomes from an Advanced Water Purification Facility.</title>
        <authorList>
            <person name="Stamps B.W."/>
            <person name="Spear J.R."/>
        </authorList>
    </citation>
    <scope>NUCLEOTIDE SEQUENCE [LARGE SCALE GENOMIC DNA]</scope>
    <source>
        <strain evidence="2">Bin_27_1</strain>
    </source>
</reference>
<evidence type="ECO:0000313" key="3">
    <source>
        <dbReference type="Proteomes" id="UP000321192"/>
    </source>
</evidence>
<dbReference type="Proteomes" id="UP000321192">
    <property type="component" value="Unassembled WGS sequence"/>
</dbReference>
<proteinExistence type="predicted"/>
<gene>
    <name evidence="2" type="ORF">E6Q80_04255</name>
</gene>
<organism evidence="2 3">
    <name type="scientific">Thauera aminoaromatica</name>
    <dbReference type="NCBI Taxonomy" id="164330"/>
    <lineage>
        <taxon>Bacteria</taxon>
        <taxon>Pseudomonadati</taxon>
        <taxon>Pseudomonadota</taxon>
        <taxon>Betaproteobacteria</taxon>
        <taxon>Rhodocyclales</taxon>
        <taxon>Zoogloeaceae</taxon>
        <taxon>Thauera</taxon>
    </lineage>
</organism>
<dbReference type="EMBL" id="SSFD01000055">
    <property type="protein sequence ID" value="TXH89681.1"/>
    <property type="molecule type" value="Genomic_DNA"/>
</dbReference>
<evidence type="ECO:0000313" key="2">
    <source>
        <dbReference type="EMBL" id="TXH89681.1"/>
    </source>
</evidence>
<dbReference type="AlphaFoldDB" id="A0A5C7T431"/>
<protein>
    <submittedName>
        <fullName evidence="2">Uncharacterized protein</fullName>
    </submittedName>
</protein>
<name>A0A5C7T431_THASP</name>
<accession>A0A5C7T431</accession>
<evidence type="ECO:0000256" key="1">
    <source>
        <dbReference type="SAM" id="MobiDB-lite"/>
    </source>
</evidence>
<feature type="region of interest" description="Disordered" evidence="1">
    <location>
        <begin position="1"/>
        <end position="24"/>
    </location>
</feature>
<sequence>MATDDQDLTSPAFLRLPPSERPQRTRCLTPMVSLSALAAARERYEGRFDMPPDKRPLQRDGIWRRVELLDMACERGITLEALPEAQPTGEIR</sequence>
<comment type="caution">
    <text evidence="2">The sequence shown here is derived from an EMBL/GenBank/DDBJ whole genome shotgun (WGS) entry which is preliminary data.</text>
</comment>
<dbReference type="RefSeq" id="WP_276657146.1">
    <property type="nucleotide sequence ID" value="NZ_SSFD01000055.1"/>
</dbReference>